<dbReference type="RefSeq" id="WP_289597923.1">
    <property type="nucleotide sequence ID" value="NZ_JAUDBR010000026.1"/>
</dbReference>
<proteinExistence type="predicted"/>
<keyword evidence="4" id="KW-1185">Reference proteome</keyword>
<feature type="region of interest" description="Disordered" evidence="1">
    <location>
        <begin position="58"/>
        <end position="78"/>
    </location>
</feature>
<comment type="caution">
    <text evidence="3">The sequence shown here is derived from an EMBL/GenBank/DDBJ whole genome shotgun (WGS) entry which is preliminary data.</text>
</comment>
<dbReference type="EMBL" id="JAUDBR010000026">
    <property type="protein sequence ID" value="MDM8077862.1"/>
    <property type="molecule type" value="Genomic_DNA"/>
</dbReference>
<feature type="compositionally biased region" description="Polar residues" evidence="1">
    <location>
        <begin position="62"/>
        <end position="78"/>
    </location>
</feature>
<dbReference type="InterPro" id="IPR001584">
    <property type="entry name" value="Integrase_cat-core"/>
</dbReference>
<dbReference type="Pfam" id="PF13683">
    <property type="entry name" value="rve_3"/>
    <property type="match status" value="1"/>
</dbReference>
<protein>
    <submittedName>
        <fullName evidence="3">Integrase core domain-containing protein</fullName>
    </submittedName>
</protein>
<gene>
    <name evidence="3" type="ORF">QUV91_12460</name>
</gene>
<accession>A0ABT7U1B5</accession>
<reference evidence="3 4" key="2">
    <citation type="submission" date="2023-06" db="EMBL/GenBank/DDBJ databases">
        <authorList>
            <person name="Zeman M."/>
            <person name="Kubasova T."/>
            <person name="Jahodarova E."/>
            <person name="Nykrynova M."/>
            <person name="Rychlik I."/>
        </authorList>
    </citation>
    <scope>NUCLEOTIDE SEQUENCE [LARGE SCALE GENOMIC DNA]</scope>
    <source>
        <strain evidence="3 4">ET81</strain>
    </source>
</reference>
<name>A0ABT7U1B5_ACTVI</name>
<organism evidence="3 4">
    <name type="scientific">Actinomyces viscosus</name>
    <dbReference type="NCBI Taxonomy" id="1656"/>
    <lineage>
        <taxon>Bacteria</taxon>
        <taxon>Bacillati</taxon>
        <taxon>Actinomycetota</taxon>
        <taxon>Actinomycetes</taxon>
        <taxon>Actinomycetales</taxon>
        <taxon>Actinomycetaceae</taxon>
        <taxon>Actinomyces</taxon>
    </lineage>
</organism>
<evidence type="ECO:0000259" key="2">
    <source>
        <dbReference type="Pfam" id="PF13683"/>
    </source>
</evidence>
<sequence length="78" mass="8736">MTKALNSLYKAELIRNQGPWQDIDAVEVATAEWVHWAGTIRPHSAIGMRTPVDHAAAWVPDISQNSREQSQPATTRTR</sequence>
<evidence type="ECO:0000256" key="1">
    <source>
        <dbReference type="SAM" id="MobiDB-lite"/>
    </source>
</evidence>
<reference evidence="4" key="1">
    <citation type="submission" date="2023-06" db="EMBL/GenBank/DDBJ databases">
        <title>Identification and characterization of horizontal gene transfer across gut microbiota members of farm animals based on homology search.</title>
        <authorList>
            <person name="Zeman M."/>
            <person name="Kubasova T."/>
            <person name="Jahodarova E."/>
            <person name="Nykrynova M."/>
            <person name="Rychlik I."/>
        </authorList>
    </citation>
    <scope>NUCLEOTIDE SEQUENCE [LARGE SCALE GENOMIC DNA]</scope>
    <source>
        <strain evidence="4">ET81</strain>
    </source>
</reference>
<evidence type="ECO:0000313" key="3">
    <source>
        <dbReference type="EMBL" id="MDM8077862.1"/>
    </source>
</evidence>
<evidence type="ECO:0000313" key="4">
    <source>
        <dbReference type="Proteomes" id="UP001529257"/>
    </source>
</evidence>
<feature type="domain" description="Integrase catalytic" evidence="2">
    <location>
        <begin position="6"/>
        <end position="51"/>
    </location>
</feature>
<dbReference type="Proteomes" id="UP001529257">
    <property type="component" value="Unassembled WGS sequence"/>
</dbReference>